<reference evidence="1 2" key="1">
    <citation type="submission" date="2013-12" db="EMBL/GenBank/DDBJ databases">
        <title>A Varibaculum cambriense genome reconstructed from a premature infant gut community with otherwise low bacterial novelty that shifts toward anaerobic metabolism during the third week of life.</title>
        <authorList>
            <person name="Brown C.T."/>
            <person name="Sharon I."/>
            <person name="Thomas B.C."/>
            <person name="Castelle C.J."/>
            <person name="Morowitz M.J."/>
            <person name="Banfield J.F."/>
        </authorList>
    </citation>
    <scope>NUCLEOTIDE SEQUENCE [LARGE SCALE GENOMIC DNA]</scope>
    <source>
        <strain evidence="2">DORA_12</strain>
    </source>
</reference>
<evidence type="ECO:0000313" key="1">
    <source>
        <dbReference type="EMBL" id="ETJ05630.1"/>
    </source>
</evidence>
<protein>
    <submittedName>
        <fullName evidence="1">Uncharacterized protein</fullName>
    </submittedName>
</protein>
<feature type="non-terminal residue" evidence="1">
    <location>
        <position position="1"/>
    </location>
</feature>
<accession>W1VLD8</accession>
<evidence type="ECO:0000313" key="2">
    <source>
        <dbReference type="Proteomes" id="UP000018852"/>
    </source>
</evidence>
<dbReference type="AlphaFoldDB" id="W1VLD8"/>
<organism evidence="1 2">
    <name type="scientific">Actinomyces urogenitalis DORA_12</name>
    <dbReference type="NCBI Taxonomy" id="1403939"/>
    <lineage>
        <taxon>Bacteria</taxon>
        <taxon>Bacillati</taxon>
        <taxon>Actinomycetota</taxon>
        <taxon>Actinomycetes</taxon>
        <taxon>Actinomycetales</taxon>
        <taxon>Actinomycetaceae</taxon>
        <taxon>Actinomyces</taxon>
    </lineage>
</organism>
<dbReference type="Proteomes" id="UP000018852">
    <property type="component" value="Unassembled WGS sequence"/>
</dbReference>
<dbReference type="InterPro" id="IPR011324">
    <property type="entry name" value="Cytotoxic_necrot_fac-like_cat"/>
</dbReference>
<dbReference type="SUPFAM" id="SSF64438">
    <property type="entry name" value="CNF1/YfiH-like putative cysteine hydrolases"/>
    <property type="match status" value="1"/>
</dbReference>
<sequence length="22" mass="2515">ERFYSYRREPVTGRMAGVVLAG</sequence>
<proteinExistence type="predicted"/>
<dbReference type="EMBL" id="AZLV01000468">
    <property type="protein sequence ID" value="ETJ05630.1"/>
    <property type="molecule type" value="Genomic_DNA"/>
</dbReference>
<gene>
    <name evidence="1" type="ORF">Q605_AUC00468G0003</name>
</gene>
<name>W1VLD8_9ACTO</name>
<comment type="caution">
    <text evidence="1">The sequence shown here is derived from an EMBL/GenBank/DDBJ whole genome shotgun (WGS) entry which is preliminary data.</text>
</comment>